<dbReference type="PANTHER" id="PTHR11360:SF287">
    <property type="entry name" value="MFS MONOCARBOXYLATE TRANSPORTER"/>
    <property type="match status" value="1"/>
</dbReference>
<accession>A0A0D0CVA1</accession>
<keyword evidence="5" id="KW-1185">Reference proteome</keyword>
<gene>
    <name evidence="4" type="ORF">GYMLUDRAFT_162578</name>
</gene>
<comment type="subcellular location">
    <subcellularLocation>
        <location evidence="1">Membrane</location>
        <topology evidence="1">Multi-pass membrane protein</topology>
    </subcellularLocation>
</comment>
<feature type="transmembrane region" description="Helical" evidence="3">
    <location>
        <begin position="454"/>
        <end position="474"/>
    </location>
</feature>
<feature type="transmembrane region" description="Helical" evidence="3">
    <location>
        <begin position="210"/>
        <end position="230"/>
    </location>
</feature>
<dbReference type="GO" id="GO:0022857">
    <property type="term" value="F:transmembrane transporter activity"/>
    <property type="evidence" value="ECO:0007669"/>
    <property type="project" value="InterPro"/>
</dbReference>
<protein>
    <recommendedName>
        <fullName evidence="6">MFS general substrate transporter</fullName>
    </recommendedName>
</protein>
<keyword evidence="3" id="KW-1133">Transmembrane helix</keyword>
<dbReference type="GO" id="GO:0016020">
    <property type="term" value="C:membrane"/>
    <property type="evidence" value="ECO:0007669"/>
    <property type="project" value="UniProtKB-SubCell"/>
</dbReference>
<feature type="transmembrane region" description="Helical" evidence="3">
    <location>
        <begin position="361"/>
        <end position="381"/>
    </location>
</feature>
<dbReference type="AlphaFoldDB" id="A0A0D0CVA1"/>
<evidence type="ECO:0000313" key="5">
    <source>
        <dbReference type="Proteomes" id="UP000053593"/>
    </source>
</evidence>
<sequence length="488" mass="51716">MSASVGNTEAIELSAPSTVDTRQTIIEQGRSTPSVQLPPVDGGFHAWAFLGAAFLIEAVVWGFPDAFGVLLDAYLSDPTYITQSKASSLLPLIGPISSGIIYCVAPVLSPLINRYPSHRRTAMFTGLLLCWVSLFAASFTNNVILLVGLQGILYALGAALLYFPSLSYLAEWFINLRGFANGVLFAGTGLGGIVLPLTISRLLGTYGTDVTVRILSVGFVILLLPLLPFVKGRLPAGNAHNSGNAVPLGRPVPRGSADSIKAWTRTMLFWVLLAANTIQGFAYFVPILWLPTFAKSLNLSRTSSSATLAMFHTGSVIGRLTMGYLSDASLKQCFLLGLSTLLATSVTTFVLWGVLSTNLAGLFAFCIVYGLFAGGWPSLWSGLGKDLTTNDPTLSMTLFGILLFTRGLGNIASTPISSALTGISSSSSLINSTSSPSHLGTGFDVAEGQFASTIVYVGTCFAGAGTIVLCGWMGEVYRRSQSRSRNER</sequence>
<feature type="transmembrane region" description="Helical" evidence="3">
    <location>
        <begin position="151"/>
        <end position="170"/>
    </location>
</feature>
<dbReference type="EMBL" id="KN834763">
    <property type="protein sequence ID" value="KIK63552.1"/>
    <property type="molecule type" value="Genomic_DNA"/>
</dbReference>
<evidence type="ECO:0000256" key="2">
    <source>
        <dbReference type="ARBA" id="ARBA00006727"/>
    </source>
</evidence>
<dbReference type="InterPro" id="IPR050327">
    <property type="entry name" value="Proton-linked_MCT"/>
</dbReference>
<dbReference type="InterPro" id="IPR011701">
    <property type="entry name" value="MFS"/>
</dbReference>
<evidence type="ECO:0000256" key="3">
    <source>
        <dbReference type="SAM" id="Phobius"/>
    </source>
</evidence>
<reference evidence="4 5" key="1">
    <citation type="submission" date="2014-04" db="EMBL/GenBank/DDBJ databases">
        <title>Evolutionary Origins and Diversification of the Mycorrhizal Mutualists.</title>
        <authorList>
            <consortium name="DOE Joint Genome Institute"/>
            <consortium name="Mycorrhizal Genomics Consortium"/>
            <person name="Kohler A."/>
            <person name="Kuo A."/>
            <person name="Nagy L.G."/>
            <person name="Floudas D."/>
            <person name="Copeland A."/>
            <person name="Barry K.W."/>
            <person name="Cichocki N."/>
            <person name="Veneault-Fourrey C."/>
            <person name="LaButti K."/>
            <person name="Lindquist E.A."/>
            <person name="Lipzen A."/>
            <person name="Lundell T."/>
            <person name="Morin E."/>
            <person name="Murat C."/>
            <person name="Riley R."/>
            <person name="Ohm R."/>
            <person name="Sun H."/>
            <person name="Tunlid A."/>
            <person name="Henrissat B."/>
            <person name="Grigoriev I.V."/>
            <person name="Hibbett D.S."/>
            <person name="Martin F."/>
        </authorList>
    </citation>
    <scope>NUCLEOTIDE SEQUENCE [LARGE SCALE GENOMIC DNA]</scope>
    <source>
        <strain evidence="4 5">FD-317 M1</strain>
    </source>
</reference>
<proteinExistence type="inferred from homology"/>
<dbReference type="OrthoDB" id="2213137at2759"/>
<dbReference type="PANTHER" id="PTHR11360">
    <property type="entry name" value="MONOCARBOXYLATE TRANSPORTER"/>
    <property type="match status" value="1"/>
</dbReference>
<dbReference type="Proteomes" id="UP000053593">
    <property type="component" value="Unassembled WGS sequence"/>
</dbReference>
<feature type="transmembrane region" description="Helical" evidence="3">
    <location>
        <begin position="182"/>
        <end position="204"/>
    </location>
</feature>
<dbReference type="Gene3D" id="1.20.1250.20">
    <property type="entry name" value="MFS general substrate transporter like domains"/>
    <property type="match status" value="1"/>
</dbReference>
<dbReference type="Pfam" id="PF07690">
    <property type="entry name" value="MFS_1"/>
    <property type="match status" value="1"/>
</dbReference>
<feature type="transmembrane region" description="Helical" evidence="3">
    <location>
        <begin position="124"/>
        <end position="145"/>
    </location>
</feature>
<keyword evidence="3" id="KW-0472">Membrane</keyword>
<evidence type="ECO:0008006" key="6">
    <source>
        <dbReference type="Google" id="ProtNLM"/>
    </source>
</evidence>
<feature type="transmembrane region" description="Helical" evidence="3">
    <location>
        <begin position="44"/>
        <end position="63"/>
    </location>
</feature>
<organism evidence="4 5">
    <name type="scientific">Collybiopsis luxurians FD-317 M1</name>
    <dbReference type="NCBI Taxonomy" id="944289"/>
    <lineage>
        <taxon>Eukaryota</taxon>
        <taxon>Fungi</taxon>
        <taxon>Dikarya</taxon>
        <taxon>Basidiomycota</taxon>
        <taxon>Agaricomycotina</taxon>
        <taxon>Agaricomycetes</taxon>
        <taxon>Agaricomycetidae</taxon>
        <taxon>Agaricales</taxon>
        <taxon>Marasmiineae</taxon>
        <taxon>Omphalotaceae</taxon>
        <taxon>Collybiopsis</taxon>
        <taxon>Collybiopsis luxurians</taxon>
    </lineage>
</organism>
<feature type="transmembrane region" description="Helical" evidence="3">
    <location>
        <begin position="333"/>
        <end position="355"/>
    </location>
</feature>
<dbReference type="HOGENOM" id="CLU_001265_1_2_1"/>
<dbReference type="InterPro" id="IPR036259">
    <property type="entry name" value="MFS_trans_sf"/>
</dbReference>
<feature type="transmembrane region" description="Helical" evidence="3">
    <location>
        <begin position="268"/>
        <end position="290"/>
    </location>
</feature>
<keyword evidence="3" id="KW-0812">Transmembrane</keyword>
<dbReference type="SUPFAM" id="SSF103473">
    <property type="entry name" value="MFS general substrate transporter"/>
    <property type="match status" value="1"/>
</dbReference>
<name>A0A0D0CVA1_9AGAR</name>
<feature type="transmembrane region" description="Helical" evidence="3">
    <location>
        <begin position="92"/>
        <end position="112"/>
    </location>
</feature>
<comment type="similarity">
    <text evidence="2">Belongs to the major facilitator superfamily. Monocarboxylate porter (TC 2.A.1.13) family.</text>
</comment>
<evidence type="ECO:0000256" key="1">
    <source>
        <dbReference type="ARBA" id="ARBA00004141"/>
    </source>
</evidence>
<evidence type="ECO:0000313" key="4">
    <source>
        <dbReference type="EMBL" id="KIK63552.1"/>
    </source>
</evidence>